<dbReference type="RefSeq" id="WP_123041482.1">
    <property type="nucleotide sequence ID" value="NZ_CP033433.1"/>
</dbReference>
<reference evidence="1 2" key="1">
    <citation type="submission" date="2018-10" db="EMBL/GenBank/DDBJ databases">
        <title>Genome Sequence of Cohnella sp.</title>
        <authorList>
            <person name="Srinivasan S."/>
            <person name="Kim M.K."/>
        </authorList>
    </citation>
    <scope>NUCLEOTIDE SEQUENCE [LARGE SCALE GENOMIC DNA]</scope>
    <source>
        <strain evidence="1 2">18JY8-7</strain>
    </source>
</reference>
<dbReference type="EMBL" id="CP033433">
    <property type="protein sequence ID" value="AYQ73400.1"/>
    <property type="molecule type" value="Genomic_DNA"/>
</dbReference>
<sequence>MIKIAFLQEGQGYYPRILWGDGPADALIFPAPVTVHYLNRGSKAMNYTKVSKRSDSEWAAEAEWEEAGCRFRVLDVWSADEGRAVLTRRFLAGKAEGECTPAEGVQLELRAEIPSDAGRTWRFAHPATHYSDPVPLSEIREAKVFMEDRLTYPAVIAFQPEEKRYFTLGRVSLPVFSEAPRRTAAKENFYLQKTEVGSIGYSGGRDEVVLRAFWPYFEGDRSVALNAGRVPVSAYYPLEGTPMEMELSYDFRFGHGDTFADAVYGAFKGYAELNPPQPAELPFSLEDSMEYRRVSLRRSYCELENGGAGFFFHFDPRHGYGSQPSGFGTSFNNIPHESYTRILEYGFTGRQLNTVYSLASSDGGEWIERGRKVVQFFVDRMPKPSGFLYSLYDIENDKPFASFGEEGAPKLHYISHGNIPGNYLRTMVEPAFDLLMCYQLYASLGSEQASWWETTRNFADFLLNVQNEDGSWYRAFEPDGTPLKNAEGFGNDEFSSKSASSIPILYLIAMGQQAGEAGRKYLEAARRAGDYVLETYVPLDHYLGGTLDNPNVIDKEAAQYTCAALYGMYKLTGEKRYLEGSVRAGKIFVTWNYVWNAPCLPGTDLHRADFKTVGNGGINSIWGGGVVDIYSLFHIEELDRVGEETGEDFFRRMAEWIAIGTQQVLSHPGDLMGFTDLGMQPEGFGVCNQGIDEGMIAKGDIWGTLGWIYSAGIYGLGKYLAARGR</sequence>
<keyword evidence="2" id="KW-1185">Reference proteome</keyword>
<dbReference type="KEGG" id="coh:EAV92_12950"/>
<accession>A0A3G3JYS1</accession>
<evidence type="ECO:0000313" key="2">
    <source>
        <dbReference type="Proteomes" id="UP000269097"/>
    </source>
</evidence>
<protein>
    <submittedName>
        <fullName evidence="1">Uncharacterized protein</fullName>
    </submittedName>
</protein>
<proteinExistence type="predicted"/>
<dbReference type="Proteomes" id="UP000269097">
    <property type="component" value="Chromosome"/>
</dbReference>
<dbReference type="Gene3D" id="1.50.10.20">
    <property type="match status" value="1"/>
</dbReference>
<name>A0A3G3JYS1_9BACL</name>
<dbReference type="InterPro" id="IPR008928">
    <property type="entry name" value="6-hairpin_glycosidase_sf"/>
</dbReference>
<evidence type="ECO:0000313" key="1">
    <source>
        <dbReference type="EMBL" id="AYQ73400.1"/>
    </source>
</evidence>
<dbReference type="SUPFAM" id="SSF48208">
    <property type="entry name" value="Six-hairpin glycosidases"/>
    <property type="match status" value="1"/>
</dbReference>
<dbReference type="AlphaFoldDB" id="A0A3G3JYS1"/>
<organism evidence="1 2">
    <name type="scientific">Cohnella candidum</name>
    <dbReference type="NCBI Taxonomy" id="2674991"/>
    <lineage>
        <taxon>Bacteria</taxon>
        <taxon>Bacillati</taxon>
        <taxon>Bacillota</taxon>
        <taxon>Bacilli</taxon>
        <taxon>Bacillales</taxon>
        <taxon>Paenibacillaceae</taxon>
        <taxon>Cohnella</taxon>
    </lineage>
</organism>
<dbReference type="GO" id="GO:0005975">
    <property type="term" value="P:carbohydrate metabolic process"/>
    <property type="evidence" value="ECO:0007669"/>
    <property type="project" value="InterPro"/>
</dbReference>
<gene>
    <name evidence="1" type="ORF">EAV92_12950</name>
</gene>